<gene>
    <name evidence="1" type="primary">RTN2</name>
</gene>
<protein>
    <submittedName>
        <fullName evidence="1">Truncated RTN2-A2</fullName>
    </submittedName>
</protein>
<evidence type="ECO:0000313" key="1">
    <source>
        <dbReference type="EMBL" id="DAA01935.1"/>
    </source>
</evidence>
<dbReference type="AlphaFoldDB" id="Q7RTM9"/>
<dbReference type="OrthoDB" id="567788at2759"/>
<dbReference type="ChiTaRS" id="RTN2">
    <property type="organism name" value="human"/>
</dbReference>
<reference evidence="1" key="1">
    <citation type="journal article" date="2003" name="FASEB J.">
        <title>A reticular rhapsody: phylogenic evolution and nomenclature of the RTN/Nogo gene family.</title>
        <authorList>
            <person name="Oertle T."/>
            <person name="Klinger M."/>
            <person name="Stuermer C.A."/>
            <person name="Schwab M.E."/>
        </authorList>
    </citation>
    <scope>NUCLEOTIDE SEQUENCE</scope>
</reference>
<accession>Q7RTM9</accession>
<organism evidence="1">
    <name type="scientific">Homo sapiens</name>
    <name type="common">Human</name>
    <dbReference type="NCBI Taxonomy" id="9606"/>
    <lineage>
        <taxon>Eukaryota</taxon>
        <taxon>Metazoa</taxon>
        <taxon>Chordata</taxon>
        <taxon>Craniata</taxon>
        <taxon>Vertebrata</taxon>
        <taxon>Euteleostomi</taxon>
        <taxon>Mammalia</taxon>
        <taxon>Eutheria</taxon>
        <taxon>Euarchontoglires</taxon>
        <taxon>Primates</taxon>
        <taxon>Haplorrhini</taxon>
        <taxon>Catarrhini</taxon>
        <taxon>Hominidae</taxon>
        <taxon>Homo</taxon>
    </lineage>
</organism>
<sequence length="19" mass="2044">MGQVLPVFAHCNSRTGTLL</sequence>
<name>Q7RTM9_HUMAN</name>
<dbReference type="EMBL" id="BK001690">
    <property type="protein sequence ID" value="DAA01935.1"/>
    <property type="molecule type" value="mRNA"/>
</dbReference>
<proteinExistence type="evidence at transcript level"/>